<dbReference type="PANTHER" id="PTHR46032">
    <property type="entry name" value="ALPHA-2,3-SIALYLTRANSFERASE ST3GAL I ISOFORM X1"/>
    <property type="match status" value="1"/>
</dbReference>
<dbReference type="GO" id="GO:0016020">
    <property type="term" value="C:membrane"/>
    <property type="evidence" value="ECO:0007669"/>
    <property type="project" value="TreeGrafter"/>
</dbReference>
<evidence type="ECO:0000313" key="3">
    <source>
        <dbReference type="Proteomes" id="UP000694540"/>
    </source>
</evidence>
<proteinExistence type="predicted"/>
<dbReference type="PANTHER" id="PTHR46032:SF7">
    <property type="entry name" value="RIKEN CDNA 6430550D23 GENE"/>
    <property type="match status" value="1"/>
</dbReference>
<keyword evidence="1" id="KW-0732">Signal</keyword>
<dbReference type="GO" id="GO:0097503">
    <property type="term" value="P:sialylation"/>
    <property type="evidence" value="ECO:0007669"/>
    <property type="project" value="TreeGrafter"/>
</dbReference>
<name>A0A8C3VXE4_9CETA</name>
<feature type="chain" id="PRO_5034041672" evidence="1">
    <location>
        <begin position="28"/>
        <end position="203"/>
    </location>
</feature>
<keyword evidence="3" id="KW-1185">Reference proteome</keyword>
<dbReference type="Gene3D" id="3.90.1480.20">
    <property type="entry name" value="Glycosyl transferase family 29"/>
    <property type="match status" value="1"/>
</dbReference>
<protein>
    <submittedName>
        <fullName evidence="2">Chromosome 20 open reading frame 173</fullName>
    </submittedName>
</protein>
<dbReference type="Ensembl" id="ENSCWAT00000006452.1">
    <property type="protein sequence ID" value="ENSCWAP00000005973.1"/>
    <property type="gene ID" value="ENSCWAG00000004605.1"/>
</dbReference>
<evidence type="ECO:0000256" key="1">
    <source>
        <dbReference type="SAM" id="SignalP"/>
    </source>
</evidence>
<sequence length="203" mass="23371">MKRSWQIFVLCVLWVLILWLMVPCLDPNPEWAPQEKWMNVVPWHCCCPWFKFRINSCPSETLNYSLCHHTVRRDWFDAGSRKMKGYLVGAAESTSPNAVLWWPGMNSASELGKVWKKLFEAIPRPSVSHLNLFCASCALTGNSKILRAASLHRNISQRSMVSRNARDQGSWRQLLLLLLKLFDLAWTSDVLSEEILEDGPVLQ</sequence>
<organism evidence="2 3">
    <name type="scientific">Catagonus wagneri</name>
    <name type="common">Chacoan peccary</name>
    <dbReference type="NCBI Taxonomy" id="51154"/>
    <lineage>
        <taxon>Eukaryota</taxon>
        <taxon>Metazoa</taxon>
        <taxon>Chordata</taxon>
        <taxon>Craniata</taxon>
        <taxon>Vertebrata</taxon>
        <taxon>Euteleostomi</taxon>
        <taxon>Mammalia</taxon>
        <taxon>Eutheria</taxon>
        <taxon>Laurasiatheria</taxon>
        <taxon>Artiodactyla</taxon>
        <taxon>Suina</taxon>
        <taxon>Tayassuidae</taxon>
        <taxon>Catagonus</taxon>
    </lineage>
</organism>
<dbReference type="InterPro" id="IPR038578">
    <property type="entry name" value="GT29-like_sf"/>
</dbReference>
<dbReference type="InterPro" id="IPR051757">
    <property type="entry name" value="Beta-gal_alpha2-3_sialyltrans"/>
</dbReference>
<reference evidence="2" key="2">
    <citation type="submission" date="2025-09" db="UniProtKB">
        <authorList>
            <consortium name="Ensembl"/>
        </authorList>
    </citation>
    <scope>IDENTIFICATION</scope>
</reference>
<feature type="signal peptide" evidence="1">
    <location>
        <begin position="1"/>
        <end position="27"/>
    </location>
</feature>
<dbReference type="Proteomes" id="UP000694540">
    <property type="component" value="Unplaced"/>
</dbReference>
<dbReference type="GO" id="GO:0003836">
    <property type="term" value="F:beta-galactoside (CMP) alpha-2,3-sialyltransferase activity"/>
    <property type="evidence" value="ECO:0007669"/>
    <property type="project" value="TreeGrafter"/>
</dbReference>
<gene>
    <name evidence="2" type="primary">C20orf173</name>
</gene>
<dbReference type="AlphaFoldDB" id="A0A8C3VXE4"/>
<evidence type="ECO:0000313" key="2">
    <source>
        <dbReference type="Ensembl" id="ENSCWAP00000005973.1"/>
    </source>
</evidence>
<accession>A0A8C3VXE4</accession>
<dbReference type="GeneTree" id="ENSGT00510000049503"/>
<reference evidence="2" key="1">
    <citation type="submission" date="2025-08" db="UniProtKB">
        <authorList>
            <consortium name="Ensembl"/>
        </authorList>
    </citation>
    <scope>IDENTIFICATION</scope>
</reference>